<dbReference type="GO" id="GO:0006270">
    <property type="term" value="P:DNA replication initiation"/>
    <property type="evidence" value="ECO:0007669"/>
    <property type="project" value="InterPro"/>
</dbReference>
<dbReference type="InterPro" id="IPR013159">
    <property type="entry name" value="DnaA_C"/>
</dbReference>
<dbReference type="InterPro" id="IPR010921">
    <property type="entry name" value="Trp_repressor/repl_initiator"/>
</dbReference>
<reference evidence="2" key="1">
    <citation type="submission" date="2020-05" db="EMBL/GenBank/DDBJ databases">
        <authorList>
            <person name="Chiriac C."/>
            <person name="Salcher M."/>
            <person name="Ghai R."/>
            <person name="Kavagutti S V."/>
        </authorList>
    </citation>
    <scope>NUCLEOTIDE SEQUENCE</scope>
</reference>
<dbReference type="GO" id="GO:0005524">
    <property type="term" value="F:ATP binding"/>
    <property type="evidence" value="ECO:0007669"/>
    <property type="project" value="InterPro"/>
</dbReference>
<dbReference type="EMBL" id="LR797300">
    <property type="protein sequence ID" value="CAB4200183.1"/>
    <property type="molecule type" value="Genomic_DNA"/>
</dbReference>
<dbReference type="Pfam" id="PF08299">
    <property type="entry name" value="Bac_DnaA_C"/>
    <property type="match status" value="1"/>
</dbReference>
<dbReference type="GO" id="GO:0043565">
    <property type="term" value="F:sequence-specific DNA binding"/>
    <property type="evidence" value="ECO:0007669"/>
    <property type="project" value="InterPro"/>
</dbReference>
<dbReference type="SUPFAM" id="SSF48295">
    <property type="entry name" value="TrpR-like"/>
    <property type="match status" value="1"/>
</dbReference>
<dbReference type="Gene3D" id="1.10.1750.10">
    <property type="match status" value="1"/>
</dbReference>
<proteinExistence type="predicted"/>
<dbReference type="GO" id="GO:0006275">
    <property type="term" value="P:regulation of DNA replication"/>
    <property type="evidence" value="ECO:0007669"/>
    <property type="project" value="InterPro"/>
</dbReference>
<organism evidence="2">
    <name type="scientific">uncultured Caudovirales phage</name>
    <dbReference type="NCBI Taxonomy" id="2100421"/>
    <lineage>
        <taxon>Viruses</taxon>
        <taxon>Duplodnaviria</taxon>
        <taxon>Heunggongvirae</taxon>
        <taxon>Uroviricota</taxon>
        <taxon>Caudoviricetes</taxon>
        <taxon>Peduoviridae</taxon>
        <taxon>Maltschvirus</taxon>
        <taxon>Maltschvirus maltsch</taxon>
    </lineage>
</organism>
<name>A0A6J5S3D1_9CAUD</name>
<evidence type="ECO:0000313" key="2">
    <source>
        <dbReference type="EMBL" id="CAB4200183.1"/>
    </source>
</evidence>
<evidence type="ECO:0000259" key="1">
    <source>
        <dbReference type="SMART" id="SM00760"/>
    </source>
</evidence>
<protein>
    <submittedName>
        <fullName evidence="2">Chromosomal replication initiator, DnaA C-terminal</fullName>
    </submittedName>
</protein>
<dbReference type="SMART" id="SM00760">
    <property type="entry name" value="Bac_DnaA_C"/>
    <property type="match status" value="1"/>
</dbReference>
<sequence>MANELLGIAAEGKARSAYYAKRYPAHHDRIMGFKKLVEVEPRTHIIEVDCRTGTRTIHKDVPAEPEQPVDRKLLKRVMEAALRQANVERVRDMIIDPPTVTGPSTKAILEAVSSASGVSCHDIAGGSSDLRAKATVHARHLYCYVLAALRRDLSYPAMARTFAEPRHHTTVLHAVRTFRRRRRKHEVRVMCDHPAIATMLKQADANPRVAA</sequence>
<gene>
    <name evidence="2" type="ORF">UFOVP1339_31</name>
</gene>
<feature type="domain" description="Chromosomal replication initiator DnaA C-terminal" evidence="1">
    <location>
        <begin position="104"/>
        <end position="178"/>
    </location>
</feature>
<accession>A0A6J5S3D1</accession>